<evidence type="ECO:0000256" key="13">
    <source>
        <dbReference type="HAMAP-Rule" id="MF_00409"/>
    </source>
</evidence>
<keyword evidence="8 13" id="KW-0547">Nucleotide-binding</keyword>
<protein>
    <recommendedName>
        <fullName evidence="4 13">Tetraacyldisaccharide 4'-kinase</fullName>
        <ecNumber evidence="3 13">2.7.1.130</ecNumber>
    </recommendedName>
    <alternativeName>
        <fullName evidence="12 13">Lipid A 4'-kinase</fullName>
    </alternativeName>
</protein>
<evidence type="ECO:0000313" key="15">
    <source>
        <dbReference type="Proteomes" id="UP000094622"/>
    </source>
</evidence>
<dbReference type="GO" id="GO:0009244">
    <property type="term" value="P:lipopolysaccharide core region biosynthetic process"/>
    <property type="evidence" value="ECO:0007669"/>
    <property type="project" value="TreeGrafter"/>
</dbReference>
<evidence type="ECO:0000256" key="9">
    <source>
        <dbReference type="ARBA" id="ARBA00022777"/>
    </source>
</evidence>
<dbReference type="HAMAP" id="MF_00409">
    <property type="entry name" value="LpxK"/>
    <property type="match status" value="1"/>
</dbReference>
<dbReference type="Proteomes" id="UP000094622">
    <property type="component" value="Unassembled WGS sequence"/>
</dbReference>
<evidence type="ECO:0000313" key="14">
    <source>
        <dbReference type="EMBL" id="ODN71623.1"/>
    </source>
</evidence>
<dbReference type="GO" id="GO:0005524">
    <property type="term" value="F:ATP binding"/>
    <property type="evidence" value="ECO:0007669"/>
    <property type="project" value="UniProtKB-UniRule"/>
</dbReference>
<dbReference type="PANTHER" id="PTHR42724">
    <property type="entry name" value="TETRAACYLDISACCHARIDE 4'-KINASE"/>
    <property type="match status" value="1"/>
</dbReference>
<dbReference type="InterPro" id="IPR003758">
    <property type="entry name" value="LpxK"/>
</dbReference>
<comment type="similarity">
    <text evidence="13">Belongs to the LpxK family.</text>
</comment>
<dbReference type="GO" id="GO:0009029">
    <property type="term" value="F:lipid-A 4'-kinase activity"/>
    <property type="evidence" value="ECO:0007669"/>
    <property type="project" value="UniProtKB-UniRule"/>
</dbReference>
<keyword evidence="7 13" id="KW-0808">Transferase</keyword>
<comment type="catalytic activity">
    <reaction evidence="13">
        <text>a lipid A disaccharide + ATP = a lipid IVA + ADP + H(+)</text>
        <dbReference type="Rhea" id="RHEA:67840"/>
        <dbReference type="ChEBI" id="CHEBI:15378"/>
        <dbReference type="ChEBI" id="CHEBI:30616"/>
        <dbReference type="ChEBI" id="CHEBI:176343"/>
        <dbReference type="ChEBI" id="CHEBI:176425"/>
        <dbReference type="ChEBI" id="CHEBI:456216"/>
        <dbReference type="EC" id="2.7.1.130"/>
    </reaction>
</comment>
<dbReference type="EMBL" id="MCRJ01000017">
    <property type="protein sequence ID" value="ODN71623.1"/>
    <property type="molecule type" value="Genomic_DNA"/>
</dbReference>
<dbReference type="UniPathway" id="UPA00359">
    <property type="reaction ID" value="UER00482"/>
</dbReference>
<comment type="caution">
    <text evidence="14">The sequence shown here is derived from an EMBL/GenBank/DDBJ whole genome shotgun (WGS) entry which is preliminary data.</text>
</comment>
<dbReference type="OrthoDB" id="9766423at2"/>
<evidence type="ECO:0000256" key="12">
    <source>
        <dbReference type="ARBA" id="ARBA00029757"/>
    </source>
</evidence>
<evidence type="ECO:0000256" key="5">
    <source>
        <dbReference type="ARBA" id="ARBA00022516"/>
    </source>
</evidence>
<dbReference type="NCBIfam" id="TIGR00682">
    <property type="entry name" value="lpxK"/>
    <property type="match status" value="1"/>
</dbReference>
<dbReference type="PATRIC" id="fig|1439726.3.peg.1087"/>
<keyword evidence="6 13" id="KW-0441">Lipid A biosynthesis</keyword>
<evidence type="ECO:0000256" key="10">
    <source>
        <dbReference type="ARBA" id="ARBA00022840"/>
    </source>
</evidence>
<comment type="pathway">
    <text evidence="2 13">Glycolipid biosynthesis; lipid IV(A) biosynthesis; lipid IV(A) from (3R)-3-hydroxytetradecanoyl-[acyl-carrier-protein] and UDP-N-acetyl-alpha-D-glucosamine: step 6/6.</text>
</comment>
<feature type="binding site" evidence="13">
    <location>
        <begin position="51"/>
        <end position="58"/>
    </location>
    <ligand>
        <name>ATP</name>
        <dbReference type="ChEBI" id="CHEBI:30616"/>
    </ligand>
</feature>
<dbReference type="SUPFAM" id="SSF52540">
    <property type="entry name" value="P-loop containing nucleoside triphosphate hydrolases"/>
    <property type="match status" value="1"/>
</dbReference>
<evidence type="ECO:0000256" key="3">
    <source>
        <dbReference type="ARBA" id="ARBA00012071"/>
    </source>
</evidence>
<dbReference type="InterPro" id="IPR027417">
    <property type="entry name" value="P-loop_NTPase"/>
</dbReference>
<keyword evidence="5 13" id="KW-0444">Lipid biosynthesis</keyword>
<comment type="function">
    <text evidence="1 13">Transfers the gamma-phosphate of ATP to the 4'-position of a tetraacyldisaccharide 1-phosphate intermediate (termed DS-1-P) to form tetraacyldisaccharide 1,4'-bis-phosphate (lipid IVA).</text>
</comment>
<organism evidence="14 15">
    <name type="scientific">Methylobrevis pamukkalensis</name>
    <dbReference type="NCBI Taxonomy" id="1439726"/>
    <lineage>
        <taxon>Bacteria</taxon>
        <taxon>Pseudomonadati</taxon>
        <taxon>Pseudomonadota</taxon>
        <taxon>Alphaproteobacteria</taxon>
        <taxon>Hyphomicrobiales</taxon>
        <taxon>Pleomorphomonadaceae</taxon>
        <taxon>Methylobrevis</taxon>
    </lineage>
</organism>
<evidence type="ECO:0000256" key="4">
    <source>
        <dbReference type="ARBA" id="ARBA00016436"/>
    </source>
</evidence>
<sequence>MRAPAFWWQPPGLVARLLAPVAALWGGLAARRMGQPGRRLPVPVICIGNFVAGGAGKTPTAIAVAGLARQAGHHPVFLTRGYGGRLEGPIRVDPAIHGAADVGDEPLLLARHGPVILARRRAEAADLVAAAGASLVVMDDGFQNPSVDKDLSLVVVDAGRGLGNGRVIPAGPLRAPLGLQAAKADAVVLVGEGAPGQAAAGQLAAMDCRVLRARLVFGEGLPAAGIPLVAFAGIGDPEKFFGQLRGEGHVLAAAVAFPDHHVFTDAEAAGLIGTACKAGAQLVTTEKDHLRLAGAAGRCAELHAAARPIPVRLVFDDPAAVSGLLAGLGA</sequence>
<dbReference type="GO" id="GO:0009245">
    <property type="term" value="P:lipid A biosynthetic process"/>
    <property type="evidence" value="ECO:0007669"/>
    <property type="project" value="UniProtKB-UniRule"/>
</dbReference>
<evidence type="ECO:0000256" key="6">
    <source>
        <dbReference type="ARBA" id="ARBA00022556"/>
    </source>
</evidence>
<dbReference type="PANTHER" id="PTHR42724:SF1">
    <property type="entry name" value="TETRAACYLDISACCHARIDE 4'-KINASE, MITOCHONDRIAL-RELATED"/>
    <property type="match status" value="1"/>
</dbReference>
<dbReference type="Pfam" id="PF02606">
    <property type="entry name" value="LpxK"/>
    <property type="match status" value="1"/>
</dbReference>
<proteinExistence type="inferred from homology"/>
<name>A0A1E3H5N8_9HYPH</name>
<keyword evidence="9 13" id="KW-0418">Kinase</keyword>
<evidence type="ECO:0000256" key="2">
    <source>
        <dbReference type="ARBA" id="ARBA00004870"/>
    </source>
</evidence>
<dbReference type="EC" id="2.7.1.130" evidence="3 13"/>
<dbReference type="GO" id="GO:0005886">
    <property type="term" value="C:plasma membrane"/>
    <property type="evidence" value="ECO:0007669"/>
    <property type="project" value="TreeGrafter"/>
</dbReference>
<keyword evidence="15" id="KW-1185">Reference proteome</keyword>
<evidence type="ECO:0000256" key="8">
    <source>
        <dbReference type="ARBA" id="ARBA00022741"/>
    </source>
</evidence>
<dbReference type="AlphaFoldDB" id="A0A1E3H5N8"/>
<evidence type="ECO:0000256" key="1">
    <source>
        <dbReference type="ARBA" id="ARBA00002274"/>
    </source>
</evidence>
<reference evidence="14 15" key="1">
    <citation type="submission" date="2016-07" db="EMBL/GenBank/DDBJ databases">
        <title>Draft Genome Sequence of Methylobrevis pamukkalensis PK2.</title>
        <authorList>
            <person name="Vasilenko O.V."/>
            <person name="Doronina N.V."/>
            <person name="Shmareva M.N."/>
            <person name="Tarlachkov S.V."/>
            <person name="Mustakhimov I."/>
            <person name="Trotsenko Y.A."/>
        </authorList>
    </citation>
    <scope>NUCLEOTIDE SEQUENCE [LARGE SCALE GENOMIC DNA]</scope>
    <source>
        <strain evidence="14 15">PK2</strain>
    </source>
</reference>
<keyword evidence="10 13" id="KW-0067">ATP-binding</keyword>
<accession>A0A1E3H5N8</accession>
<keyword evidence="11 13" id="KW-0443">Lipid metabolism</keyword>
<gene>
    <name evidence="13 14" type="primary">lpxK</name>
    <name evidence="14" type="ORF">A6302_01044</name>
</gene>
<evidence type="ECO:0000256" key="11">
    <source>
        <dbReference type="ARBA" id="ARBA00023098"/>
    </source>
</evidence>
<dbReference type="RefSeq" id="WP_069306066.1">
    <property type="nucleotide sequence ID" value="NZ_MCRJ01000017.1"/>
</dbReference>
<evidence type="ECO:0000256" key="7">
    <source>
        <dbReference type="ARBA" id="ARBA00022679"/>
    </source>
</evidence>